<sequence>MSNRNEDKAIEAERTELISISNGKPQGDLQVARPVYRQEELHEASNYTKPTLNLKRSLHDKISAISFFSICSSIIPVLEWLPKYRWKQDIVSDIISGITVAIMNIPQGIAYALLGNVHPVAGIYMAFFPVLIYFFFGTSRHISIGTFAIVCLMTGQVVATYAPQAMLNHASNITDKHIEFLPMPNRTYEPIEVATAVTFVVAVIQMIMYILRLGIFTNLLSETLVNGFTCGAAFHVISSQLKDLFGLTFAKRRGYFSVLYTFYDALLAVPQANRTAVSISMVAVVLMVLNNEIFKPWLAKKTKVPFPIELAAVVIGTAVCYGFDFHDKYGVTIVGDIPTGLPPPALPAFSLMPHIIVDCLIITIVSYTITISMAFIFAQKAHYEVDANQELLALSLSNAFGSFFSTMPVTGSLARSLIQFNTGGVTQIASIVSCALLLVVLLWVGPLFEYLPKAILASIIVVALKGMLMQAVMLKKFWRLSKWDAIVWIITFLTTVVVSIDIGLLSGIVISLISIFVRGQRPYTCLLGVVPNTDLYLDCKRYKGVQEIEGIKIFHYCGALNFASKAMFKEQLTKKVGFDPSKLLAKIAESKYNNKTDERNSFLVHVKCIILDFSAVSYIDPVAVKLLRTLAAEYNELDVALYIASCSGPIFEMLAKCDKYEGQKIKINIYPTIHDAVLYAKLNEF</sequence>
<gene>
    <name evidence="1" type="ORF">MML48_9g00009628</name>
</gene>
<reference evidence="1" key="1">
    <citation type="submission" date="2022-04" db="EMBL/GenBank/DDBJ databases">
        <title>Chromosome-scale genome assembly of Holotrichia oblita Faldermann.</title>
        <authorList>
            <person name="Rongchong L."/>
        </authorList>
    </citation>
    <scope>NUCLEOTIDE SEQUENCE</scope>
    <source>
        <strain evidence="1">81SQS9</strain>
    </source>
</reference>
<keyword evidence="2" id="KW-1185">Reference proteome</keyword>
<accession>A0ACB9SII9</accession>
<organism evidence="1 2">
    <name type="scientific">Holotrichia oblita</name>
    <name type="common">Chafer beetle</name>
    <dbReference type="NCBI Taxonomy" id="644536"/>
    <lineage>
        <taxon>Eukaryota</taxon>
        <taxon>Metazoa</taxon>
        <taxon>Ecdysozoa</taxon>
        <taxon>Arthropoda</taxon>
        <taxon>Hexapoda</taxon>
        <taxon>Insecta</taxon>
        <taxon>Pterygota</taxon>
        <taxon>Neoptera</taxon>
        <taxon>Endopterygota</taxon>
        <taxon>Coleoptera</taxon>
        <taxon>Polyphaga</taxon>
        <taxon>Scarabaeiformia</taxon>
        <taxon>Scarabaeidae</taxon>
        <taxon>Melolonthinae</taxon>
        <taxon>Holotrichia</taxon>
    </lineage>
</organism>
<dbReference type="Proteomes" id="UP001056778">
    <property type="component" value="Chromosome 9"/>
</dbReference>
<protein>
    <submittedName>
        <fullName evidence="1">Sulfate transporter</fullName>
    </submittedName>
</protein>
<comment type="caution">
    <text evidence="1">The sequence shown here is derived from an EMBL/GenBank/DDBJ whole genome shotgun (WGS) entry which is preliminary data.</text>
</comment>
<dbReference type="EMBL" id="CM043023">
    <property type="protein sequence ID" value="KAI4455128.1"/>
    <property type="molecule type" value="Genomic_DNA"/>
</dbReference>
<proteinExistence type="predicted"/>
<name>A0ACB9SII9_HOLOL</name>
<evidence type="ECO:0000313" key="1">
    <source>
        <dbReference type="EMBL" id="KAI4455128.1"/>
    </source>
</evidence>
<evidence type="ECO:0000313" key="2">
    <source>
        <dbReference type="Proteomes" id="UP001056778"/>
    </source>
</evidence>